<reference evidence="3 4" key="1">
    <citation type="submission" date="2017-09" db="EMBL/GenBank/DDBJ databases">
        <title>Complete genome sequence of Oxytococcus suis strain ZY16052.</title>
        <authorList>
            <person name="Li F."/>
        </authorList>
    </citation>
    <scope>NUCLEOTIDE SEQUENCE [LARGE SCALE GENOMIC DNA]</scope>
    <source>
        <strain evidence="3 4">ZY16052</strain>
    </source>
</reference>
<evidence type="ECO:0000259" key="2">
    <source>
        <dbReference type="Pfam" id="PF24961"/>
    </source>
</evidence>
<dbReference type="RefSeq" id="WP_118990368.1">
    <property type="nucleotide sequence ID" value="NZ_CP023434.1"/>
</dbReference>
<dbReference type="PANTHER" id="PTHR33507:SF3">
    <property type="entry name" value="INNER MEMBRANE PROTEIN YBBJ"/>
    <property type="match status" value="1"/>
</dbReference>
<evidence type="ECO:0000313" key="3">
    <source>
        <dbReference type="EMBL" id="AXY25456.1"/>
    </source>
</evidence>
<keyword evidence="1" id="KW-0812">Transmembrane</keyword>
<evidence type="ECO:0000313" key="4">
    <source>
        <dbReference type="Proteomes" id="UP000263232"/>
    </source>
</evidence>
<dbReference type="InterPro" id="IPR012340">
    <property type="entry name" value="NA-bd_OB-fold"/>
</dbReference>
<proteinExistence type="predicted"/>
<feature type="transmembrane region" description="Helical" evidence="1">
    <location>
        <begin position="66"/>
        <end position="85"/>
    </location>
</feature>
<dbReference type="Pfam" id="PF24961">
    <property type="entry name" value="NfeD_membrane"/>
    <property type="match status" value="1"/>
</dbReference>
<feature type="domain" description="NfeD integral membrane" evidence="2">
    <location>
        <begin position="3"/>
        <end position="110"/>
    </location>
</feature>
<keyword evidence="1" id="KW-1133">Transmembrane helix</keyword>
<protein>
    <recommendedName>
        <fullName evidence="2">NfeD integral membrane domain-containing protein</fullName>
    </recommendedName>
</protein>
<dbReference type="InterPro" id="IPR056739">
    <property type="entry name" value="NfeD_membrane"/>
</dbReference>
<dbReference type="EMBL" id="CP023434">
    <property type="protein sequence ID" value="AXY25456.1"/>
    <property type="molecule type" value="Genomic_DNA"/>
</dbReference>
<feature type="transmembrane region" description="Helical" evidence="1">
    <location>
        <begin position="91"/>
        <end position="110"/>
    </location>
</feature>
<keyword evidence="1" id="KW-0472">Membrane</keyword>
<dbReference type="GO" id="GO:0005886">
    <property type="term" value="C:plasma membrane"/>
    <property type="evidence" value="ECO:0007669"/>
    <property type="project" value="TreeGrafter"/>
</dbReference>
<dbReference type="InterPro" id="IPR052165">
    <property type="entry name" value="Membrane_assoc_protease"/>
</dbReference>
<dbReference type="KEGG" id="abae:CL176_05280"/>
<dbReference type="AlphaFoldDB" id="A0A347WK49"/>
<sequence>MLYALMFIGLAFVVCGVFLQRKWLWFLASALTFAGFFYVSQGTLLLFLIFVLGIILIIAELYIPDFGILGLLGLAALMASLFLNGQTIEQIILLLLGGLVVIVALGWLFIRADKTVNIGPGLVLETALDEQSGYQSHRDYSDLTGQIGIAITDLRPVGRGEFAGQAYQVNSIEAFIAQGSTIQVQRVSQGSIYVRSVQNG</sequence>
<evidence type="ECO:0000256" key="1">
    <source>
        <dbReference type="SAM" id="Phobius"/>
    </source>
</evidence>
<gene>
    <name evidence="3" type="ORF">CL176_05280</name>
</gene>
<accession>A0A347WK49</accession>
<dbReference type="Gene3D" id="2.40.50.140">
    <property type="entry name" value="Nucleic acid-binding proteins"/>
    <property type="match status" value="1"/>
</dbReference>
<name>A0A347WK49_9LACT</name>
<organism evidence="3 4">
    <name type="scientific">Suicoccus acidiformans</name>
    <dbReference type="NCBI Taxonomy" id="2036206"/>
    <lineage>
        <taxon>Bacteria</taxon>
        <taxon>Bacillati</taxon>
        <taxon>Bacillota</taxon>
        <taxon>Bacilli</taxon>
        <taxon>Lactobacillales</taxon>
        <taxon>Aerococcaceae</taxon>
        <taxon>Suicoccus</taxon>
    </lineage>
</organism>
<feature type="transmembrane region" description="Helical" evidence="1">
    <location>
        <begin position="35"/>
        <end position="59"/>
    </location>
</feature>
<dbReference type="OrthoDB" id="2139573at2"/>
<keyword evidence="4" id="KW-1185">Reference proteome</keyword>
<dbReference type="Proteomes" id="UP000263232">
    <property type="component" value="Chromosome"/>
</dbReference>
<dbReference type="PANTHER" id="PTHR33507">
    <property type="entry name" value="INNER MEMBRANE PROTEIN YBBJ"/>
    <property type="match status" value="1"/>
</dbReference>